<sequence>MKRIAIFASGSGSNAENIVRYFSGNDEIEISLILSNKKEAFVHERAKNLGVPSYTFSKTEFDEAELILETLQQYNIDFIVLAGYLLKVSAPLLKAFPNRIINIHPALLPKYGGKGMYGDRVHRAVMEAGEKESGISIHYVNEHYDEGDIIFQASCEVLPGDTPGDIAQRVHQLEYKHFPEVIEKIVRKK</sequence>
<dbReference type="PANTHER" id="PTHR43369">
    <property type="entry name" value="PHOSPHORIBOSYLGLYCINAMIDE FORMYLTRANSFERASE"/>
    <property type="match status" value="1"/>
</dbReference>
<dbReference type="InterPro" id="IPR036477">
    <property type="entry name" value="Formyl_transf_N_sf"/>
</dbReference>
<keyword evidence="4" id="KW-0658">Purine biosynthesis</keyword>
<feature type="domain" description="Formyl transferase N-terminal" evidence="9">
    <location>
        <begin position="2"/>
        <end position="182"/>
    </location>
</feature>
<dbReference type="GO" id="GO:0005829">
    <property type="term" value="C:cytosol"/>
    <property type="evidence" value="ECO:0007669"/>
    <property type="project" value="TreeGrafter"/>
</dbReference>
<comment type="caution">
    <text evidence="10">The sequence shown here is derived from an EMBL/GenBank/DDBJ whole genome shotgun (WGS) entry which is preliminary data.</text>
</comment>
<evidence type="ECO:0000256" key="8">
    <source>
        <dbReference type="ARBA" id="ARBA00047664"/>
    </source>
</evidence>
<evidence type="ECO:0000256" key="7">
    <source>
        <dbReference type="ARBA" id="ARBA00041682"/>
    </source>
</evidence>
<gene>
    <name evidence="10" type="primary">purN_27</name>
    <name evidence="10" type="ORF">SDC9_92136</name>
</gene>
<evidence type="ECO:0000256" key="3">
    <source>
        <dbReference type="ARBA" id="ARBA00022679"/>
    </source>
</evidence>
<proteinExistence type="inferred from homology"/>
<evidence type="ECO:0000256" key="2">
    <source>
        <dbReference type="ARBA" id="ARBA00012254"/>
    </source>
</evidence>
<evidence type="ECO:0000313" key="10">
    <source>
        <dbReference type="EMBL" id="MPM45449.1"/>
    </source>
</evidence>
<dbReference type="Pfam" id="PF00551">
    <property type="entry name" value="Formyl_trans_N"/>
    <property type="match status" value="1"/>
</dbReference>
<dbReference type="InterPro" id="IPR001555">
    <property type="entry name" value="GART_AS"/>
</dbReference>
<dbReference type="NCBIfam" id="TIGR00639">
    <property type="entry name" value="PurN"/>
    <property type="match status" value="1"/>
</dbReference>
<evidence type="ECO:0000256" key="5">
    <source>
        <dbReference type="ARBA" id="ARBA00038440"/>
    </source>
</evidence>
<comment type="catalytic activity">
    <reaction evidence="8">
        <text>N(1)-(5-phospho-beta-D-ribosyl)glycinamide + (6R)-10-formyltetrahydrofolate = N(2)-formyl-N(1)-(5-phospho-beta-D-ribosyl)glycinamide + (6S)-5,6,7,8-tetrahydrofolate + H(+)</text>
        <dbReference type="Rhea" id="RHEA:15053"/>
        <dbReference type="ChEBI" id="CHEBI:15378"/>
        <dbReference type="ChEBI" id="CHEBI:57453"/>
        <dbReference type="ChEBI" id="CHEBI:143788"/>
        <dbReference type="ChEBI" id="CHEBI:147286"/>
        <dbReference type="ChEBI" id="CHEBI:195366"/>
        <dbReference type="EC" id="2.1.2.2"/>
    </reaction>
</comment>
<evidence type="ECO:0000256" key="1">
    <source>
        <dbReference type="ARBA" id="ARBA00005054"/>
    </source>
</evidence>
<dbReference type="InterPro" id="IPR002376">
    <property type="entry name" value="Formyl_transf_N"/>
</dbReference>
<dbReference type="EC" id="2.1.2.2" evidence="2"/>
<dbReference type="GO" id="GO:0004644">
    <property type="term" value="F:phosphoribosylglycinamide formyltransferase activity"/>
    <property type="evidence" value="ECO:0007669"/>
    <property type="project" value="UniProtKB-EC"/>
</dbReference>
<comment type="similarity">
    <text evidence="5">Belongs to the GART family.</text>
</comment>
<evidence type="ECO:0000256" key="4">
    <source>
        <dbReference type="ARBA" id="ARBA00022755"/>
    </source>
</evidence>
<dbReference type="HAMAP" id="MF_01930">
    <property type="entry name" value="PurN"/>
    <property type="match status" value="1"/>
</dbReference>
<dbReference type="PROSITE" id="PS00373">
    <property type="entry name" value="GART"/>
    <property type="match status" value="1"/>
</dbReference>
<dbReference type="InterPro" id="IPR004607">
    <property type="entry name" value="GART"/>
</dbReference>
<dbReference type="EMBL" id="VSSQ01010878">
    <property type="protein sequence ID" value="MPM45449.1"/>
    <property type="molecule type" value="Genomic_DNA"/>
</dbReference>
<dbReference type="PANTHER" id="PTHR43369:SF2">
    <property type="entry name" value="PHOSPHORIBOSYLGLYCINAMIDE FORMYLTRANSFERASE"/>
    <property type="match status" value="1"/>
</dbReference>
<organism evidence="10">
    <name type="scientific">bioreactor metagenome</name>
    <dbReference type="NCBI Taxonomy" id="1076179"/>
    <lineage>
        <taxon>unclassified sequences</taxon>
        <taxon>metagenomes</taxon>
        <taxon>ecological metagenomes</taxon>
    </lineage>
</organism>
<dbReference type="GO" id="GO:0006189">
    <property type="term" value="P:'de novo' IMP biosynthetic process"/>
    <property type="evidence" value="ECO:0007669"/>
    <property type="project" value="UniProtKB-UniPathway"/>
</dbReference>
<protein>
    <recommendedName>
        <fullName evidence="2">phosphoribosylglycinamide formyltransferase 1</fullName>
        <ecNumber evidence="2">2.1.2.2</ecNumber>
    </recommendedName>
    <alternativeName>
        <fullName evidence="7">5'-phosphoribosylglycinamide transformylase</fullName>
    </alternativeName>
    <alternativeName>
        <fullName evidence="6">GAR transformylase</fullName>
    </alternativeName>
</protein>
<keyword evidence="3 10" id="KW-0808">Transferase</keyword>
<dbReference type="CDD" id="cd08645">
    <property type="entry name" value="FMT_core_GART"/>
    <property type="match status" value="1"/>
</dbReference>
<evidence type="ECO:0000259" key="9">
    <source>
        <dbReference type="Pfam" id="PF00551"/>
    </source>
</evidence>
<reference evidence="10" key="1">
    <citation type="submission" date="2019-08" db="EMBL/GenBank/DDBJ databases">
        <authorList>
            <person name="Kucharzyk K."/>
            <person name="Murdoch R.W."/>
            <person name="Higgins S."/>
            <person name="Loffler F."/>
        </authorList>
    </citation>
    <scope>NUCLEOTIDE SEQUENCE</scope>
</reference>
<evidence type="ECO:0000256" key="6">
    <source>
        <dbReference type="ARBA" id="ARBA00041324"/>
    </source>
</evidence>
<comment type="pathway">
    <text evidence="1">Purine metabolism; IMP biosynthesis via de novo pathway; N(2)-formyl-N(1)-(5-phospho-D-ribosyl)glycinamide from N(1)-(5-phospho-D-ribosyl)glycinamide (10-formyl THF route): step 1/1.</text>
</comment>
<dbReference type="Gene3D" id="3.40.50.170">
    <property type="entry name" value="Formyl transferase, N-terminal domain"/>
    <property type="match status" value="1"/>
</dbReference>
<dbReference type="SUPFAM" id="SSF53328">
    <property type="entry name" value="Formyltransferase"/>
    <property type="match status" value="1"/>
</dbReference>
<name>A0A644ZWV5_9ZZZZ</name>
<accession>A0A644ZWV5</accession>
<dbReference type="AlphaFoldDB" id="A0A644ZWV5"/>
<dbReference type="UniPathway" id="UPA00074">
    <property type="reaction ID" value="UER00126"/>
</dbReference>